<gene>
    <name evidence="1" type="ORF">GTW23_05280</name>
</gene>
<organism evidence="1 2">
    <name type="scientific">Hoeflea alexandrii</name>
    <dbReference type="NCBI Taxonomy" id="288436"/>
    <lineage>
        <taxon>Bacteria</taxon>
        <taxon>Pseudomonadati</taxon>
        <taxon>Pseudomonadota</taxon>
        <taxon>Alphaproteobacteria</taxon>
        <taxon>Hyphomicrobiales</taxon>
        <taxon>Rhizobiaceae</taxon>
        <taxon>Hoeflea</taxon>
    </lineage>
</organism>
<dbReference type="InterPro" id="IPR021516">
    <property type="entry name" value="DUF3179"/>
</dbReference>
<protein>
    <submittedName>
        <fullName evidence="1">DUF3179 domain-containing protein</fullName>
    </submittedName>
</protein>
<keyword evidence="2" id="KW-1185">Reference proteome</keyword>
<dbReference type="EMBL" id="JAAAML010000001">
    <property type="protein sequence ID" value="MCO6407580.1"/>
    <property type="molecule type" value="Genomic_DNA"/>
</dbReference>
<comment type="caution">
    <text evidence="1">The sequence shown here is derived from an EMBL/GenBank/DDBJ whole genome shotgun (WGS) entry which is preliminary data.</text>
</comment>
<proteinExistence type="predicted"/>
<evidence type="ECO:0000313" key="2">
    <source>
        <dbReference type="Proteomes" id="UP001320715"/>
    </source>
</evidence>
<accession>A0ABT1CMZ5</accession>
<evidence type="ECO:0000313" key="1">
    <source>
        <dbReference type="EMBL" id="MCO6407580.1"/>
    </source>
</evidence>
<dbReference type="Pfam" id="PF11376">
    <property type="entry name" value="DUF3179"/>
    <property type="match status" value="1"/>
</dbReference>
<dbReference type="Proteomes" id="UP001320715">
    <property type="component" value="Unassembled WGS sequence"/>
</dbReference>
<reference evidence="1 2" key="1">
    <citation type="submission" date="2020-01" db="EMBL/GenBank/DDBJ databases">
        <title>Genomes of bacteria type strains.</title>
        <authorList>
            <person name="Chen J."/>
            <person name="Zhu S."/>
            <person name="Yang J."/>
        </authorList>
    </citation>
    <scope>NUCLEOTIDE SEQUENCE [LARGE SCALE GENOMIC DNA]</scope>
    <source>
        <strain evidence="1 2">DSM 16655</strain>
    </source>
</reference>
<name>A0ABT1CMZ5_9HYPH</name>
<sequence>MNRFGPPRSIRVLHARLTGIISMALVAGLFLAASAVGAAADPDRWRAEGWKTDFSKSGIDYSSVMSGGPPRDGIPPIDDPSFLPVSEASGLDAKEPVMSVAIDGQARAYPLRIMIWHEIVNDMLAGQPISVTYCPLCNAAIVFERTVEGTMTSFGTTGKLRNSDLIMYDRETESWWQQFTGEAIAGARTGTMLKVIPSRLESWQSFRERFPDGQVLVPGNPGLRDYGRNPYAGYDSSAVPFLYRGPMPDGISPLSYVVVVRDASEPLAVSLDRLRREEKMEIDGVEIEWVPGVRSVLDTSSIEEGREIGSVNVTRNGAPLVHELTFAFVVGAFLPEISILK</sequence>